<reference evidence="1 2" key="1">
    <citation type="journal article" date="2018" name="PLoS Genet.">
        <title>Population sequencing reveals clonal diversity and ancestral inbreeding in the grapevine cultivar Chardonnay.</title>
        <authorList>
            <person name="Roach M.J."/>
            <person name="Johnson D.L."/>
            <person name="Bohlmann J."/>
            <person name="van Vuuren H.J."/>
            <person name="Jones S.J."/>
            <person name="Pretorius I.S."/>
            <person name="Schmidt S.A."/>
            <person name="Borneman A.R."/>
        </authorList>
    </citation>
    <scope>NUCLEOTIDE SEQUENCE [LARGE SCALE GENOMIC DNA]</scope>
    <source>
        <strain evidence="2">cv. Chardonnay</strain>
        <tissue evidence="1">Leaf</tissue>
    </source>
</reference>
<name>A0A438G3U4_VITVI</name>
<gene>
    <name evidence="1" type="ORF">CK203_064255</name>
</gene>
<organism evidence="1 2">
    <name type="scientific">Vitis vinifera</name>
    <name type="common">Grape</name>
    <dbReference type="NCBI Taxonomy" id="29760"/>
    <lineage>
        <taxon>Eukaryota</taxon>
        <taxon>Viridiplantae</taxon>
        <taxon>Streptophyta</taxon>
        <taxon>Embryophyta</taxon>
        <taxon>Tracheophyta</taxon>
        <taxon>Spermatophyta</taxon>
        <taxon>Magnoliopsida</taxon>
        <taxon>eudicotyledons</taxon>
        <taxon>Gunneridae</taxon>
        <taxon>Pentapetalae</taxon>
        <taxon>rosids</taxon>
        <taxon>Vitales</taxon>
        <taxon>Vitaceae</taxon>
        <taxon>Viteae</taxon>
        <taxon>Vitis</taxon>
    </lineage>
</organism>
<protein>
    <submittedName>
        <fullName evidence="1">Uncharacterized protein</fullName>
    </submittedName>
</protein>
<accession>A0A438G3U4</accession>
<sequence>MPLSQAFQKLKEGQGHDRDHYSALRHAIQDLIDQGLVNLGQPSVTTNPLPTHSTHAMSPPPGDIHHIDLIKDDSIHRLSWDDRLPEPIVLHDSSEIKVETTTTLKGLIHMMTAGRATCIVFSDDDLPPEGLDHICPGYITVGCSGHKVPSILLDNAQP</sequence>
<dbReference type="EMBL" id="QGNW01000618">
    <property type="protein sequence ID" value="RVW66865.1"/>
    <property type="molecule type" value="Genomic_DNA"/>
</dbReference>
<dbReference type="Proteomes" id="UP000288805">
    <property type="component" value="Unassembled WGS sequence"/>
</dbReference>
<evidence type="ECO:0000313" key="1">
    <source>
        <dbReference type="EMBL" id="RVW66865.1"/>
    </source>
</evidence>
<comment type="caution">
    <text evidence="1">The sequence shown here is derived from an EMBL/GenBank/DDBJ whole genome shotgun (WGS) entry which is preliminary data.</text>
</comment>
<evidence type="ECO:0000313" key="2">
    <source>
        <dbReference type="Proteomes" id="UP000288805"/>
    </source>
</evidence>
<proteinExistence type="predicted"/>
<dbReference type="AlphaFoldDB" id="A0A438G3U4"/>